<protein>
    <recommendedName>
        <fullName evidence="6">AAA+ ATPase domain-containing protein</fullName>
    </recommendedName>
</protein>
<sequence length="639" mass="68967">MRLSKLVIHGYRKLVDTECRFSGKLTAIVGPNEAGKSTLLEALLSVQNDDEIPPSAYPYGQTVAKESAALEVWYRLTDEDVRALGELDSDIVPAFYVVTKTYEGRRSHRTHPHIQRRTQPRQAAIAAVARYATTSSARSLDRTDDGDGTGDALDQVQNLLENRALDSTVSNEEWQLVDELAAELARPEISARGRQASEALADWWKQMREESPSDVALKMLDAREPLFAMFGDSERNLRSSYDIGDVADDPPAALHNMAQLAGLDLRSLRDAYLGNDPGAVATATESADQALKERVNEAWKQSDVVVRMPLDGGTLHLLVKTDAPRYNRVAEHSDGLKTFVALTAFAYGLQNAGVPLVLLIDEAEQHLHYDAQADLVRMLERQQVADQVVFSTHSAGCLPSDLGTGIRGVAPMEGQGRSKVTNSLWQIGPGFTPLLMALGAGAAAFAPSRYAVLGEGATEMLLLPTLIREALNVDEQLDYQVAAGLAEVANSDLRDLELEAPRVVYAVDGDAGGDAHVTRLRAAGVPPDRIVQLGGPGSGLTVEDLLKEDLYLRAINEVLTQLGSPQLLKKADLNVGQTRGAATRSWCRNAGSPEPSKPAVAVALLELAEDTKLLTRDGGRVLKAMHQALIAGLGIHPAP</sequence>
<evidence type="ECO:0000259" key="2">
    <source>
        <dbReference type="Pfam" id="PF13304"/>
    </source>
</evidence>
<keyword evidence="1" id="KW-0742">SOS response</keyword>
<dbReference type="RefSeq" id="WP_116573199.1">
    <property type="nucleotide sequence ID" value="NZ_QDGZ01000006.1"/>
</dbReference>
<keyword evidence="1" id="KW-0227">DNA damage</keyword>
<dbReference type="OrthoDB" id="3237462at2"/>
<dbReference type="GO" id="GO:0006302">
    <property type="term" value="P:double-strand break repair"/>
    <property type="evidence" value="ECO:0007669"/>
    <property type="project" value="InterPro"/>
</dbReference>
<gene>
    <name evidence="4" type="ORF">DDE18_15770</name>
</gene>
<keyword evidence="5" id="KW-1185">Reference proteome</keyword>
<dbReference type="GO" id="GO:0016887">
    <property type="term" value="F:ATP hydrolysis activity"/>
    <property type="evidence" value="ECO:0007669"/>
    <property type="project" value="InterPro"/>
</dbReference>
<proteinExistence type="predicted"/>
<dbReference type="EMBL" id="QDGZ01000006">
    <property type="protein sequence ID" value="PVG82132.1"/>
    <property type="molecule type" value="Genomic_DNA"/>
</dbReference>
<dbReference type="Pfam" id="PF13304">
    <property type="entry name" value="AAA_21"/>
    <property type="match status" value="1"/>
</dbReference>
<evidence type="ECO:0000313" key="5">
    <source>
        <dbReference type="Proteomes" id="UP000246018"/>
    </source>
</evidence>
<dbReference type="AlphaFoldDB" id="A0A2T8F8U0"/>
<dbReference type="Gene3D" id="3.40.50.300">
    <property type="entry name" value="P-loop containing nucleotide triphosphate hydrolases"/>
    <property type="match status" value="2"/>
</dbReference>
<evidence type="ECO:0008006" key="6">
    <source>
        <dbReference type="Google" id="ProtNLM"/>
    </source>
</evidence>
<feature type="domain" description="ATPase AAA-type core" evidence="2">
    <location>
        <begin position="243"/>
        <end position="395"/>
    </location>
</feature>
<comment type="caution">
    <text evidence="4">The sequence shown here is derived from an EMBL/GenBank/DDBJ whole genome shotgun (WGS) entry which is preliminary data.</text>
</comment>
<dbReference type="GO" id="GO:0009432">
    <property type="term" value="P:SOS response"/>
    <property type="evidence" value="ECO:0007669"/>
    <property type="project" value="UniProtKB-KW"/>
</dbReference>
<dbReference type="PANTHER" id="PTHR32182:SF25">
    <property type="entry name" value="SLR1056 PROTEIN"/>
    <property type="match status" value="1"/>
</dbReference>
<dbReference type="InterPro" id="IPR003959">
    <property type="entry name" value="ATPase_AAA_core"/>
</dbReference>
<dbReference type="InterPro" id="IPR038729">
    <property type="entry name" value="Rad50/SbcC_AAA"/>
</dbReference>
<organism evidence="4 5">
    <name type="scientific">Nocardioides gansuensis</name>
    <dbReference type="NCBI Taxonomy" id="2138300"/>
    <lineage>
        <taxon>Bacteria</taxon>
        <taxon>Bacillati</taxon>
        <taxon>Actinomycetota</taxon>
        <taxon>Actinomycetes</taxon>
        <taxon>Propionibacteriales</taxon>
        <taxon>Nocardioidaceae</taxon>
        <taxon>Nocardioides</taxon>
    </lineage>
</organism>
<dbReference type="Pfam" id="PF13476">
    <property type="entry name" value="AAA_23"/>
    <property type="match status" value="1"/>
</dbReference>
<dbReference type="InterPro" id="IPR027417">
    <property type="entry name" value="P-loop_NTPase"/>
</dbReference>
<evidence type="ECO:0000313" key="4">
    <source>
        <dbReference type="EMBL" id="PVG82132.1"/>
    </source>
</evidence>
<dbReference type="GO" id="GO:0000731">
    <property type="term" value="P:DNA synthesis involved in DNA repair"/>
    <property type="evidence" value="ECO:0007669"/>
    <property type="project" value="TreeGrafter"/>
</dbReference>
<dbReference type="GO" id="GO:0005524">
    <property type="term" value="F:ATP binding"/>
    <property type="evidence" value="ECO:0007669"/>
    <property type="project" value="InterPro"/>
</dbReference>
<accession>A0A2T8F8U0</accession>
<dbReference type="PANTHER" id="PTHR32182">
    <property type="entry name" value="DNA REPLICATION AND REPAIR PROTEIN RECF"/>
    <property type="match status" value="1"/>
</dbReference>
<feature type="domain" description="Rad50/SbcC-type AAA" evidence="3">
    <location>
        <begin position="5"/>
        <end position="44"/>
    </location>
</feature>
<dbReference type="Proteomes" id="UP000246018">
    <property type="component" value="Unassembled WGS sequence"/>
</dbReference>
<dbReference type="SUPFAM" id="SSF52540">
    <property type="entry name" value="P-loop containing nucleoside triphosphate hydrolases"/>
    <property type="match status" value="1"/>
</dbReference>
<evidence type="ECO:0000256" key="1">
    <source>
        <dbReference type="ARBA" id="ARBA00023236"/>
    </source>
</evidence>
<reference evidence="4 5" key="1">
    <citation type="submission" date="2018-04" db="EMBL/GenBank/DDBJ databases">
        <title>Genome of Nocardioides gansuensis WSJ-1.</title>
        <authorList>
            <person name="Wu S."/>
            <person name="Wang G."/>
        </authorList>
    </citation>
    <scope>NUCLEOTIDE SEQUENCE [LARGE SCALE GENOMIC DNA]</scope>
    <source>
        <strain evidence="4 5">WSJ-1</strain>
    </source>
</reference>
<evidence type="ECO:0000259" key="3">
    <source>
        <dbReference type="Pfam" id="PF13476"/>
    </source>
</evidence>
<name>A0A2T8F8U0_9ACTN</name>